<evidence type="ECO:0000256" key="7">
    <source>
        <dbReference type="SAM" id="MobiDB-lite"/>
    </source>
</evidence>
<dbReference type="InterPro" id="IPR019464">
    <property type="entry name" value="ELL_N"/>
</dbReference>
<dbReference type="Gene3D" id="1.10.10.2670">
    <property type="entry name" value="E3 ubiquitin-protein ligase"/>
    <property type="match status" value="1"/>
</dbReference>
<evidence type="ECO:0000256" key="3">
    <source>
        <dbReference type="ARBA" id="ARBA00023015"/>
    </source>
</evidence>
<gene>
    <name evidence="9" type="ORF">HHUSO_G23502</name>
</gene>
<comment type="caution">
    <text evidence="9">The sequence shown here is derived from an EMBL/GenBank/DDBJ whole genome shotgun (WGS) entry which is preliminary data.</text>
</comment>
<feature type="region of interest" description="Disordered" evidence="7">
    <location>
        <begin position="157"/>
        <end position="180"/>
    </location>
</feature>
<dbReference type="Gene3D" id="6.10.140.340">
    <property type="match status" value="1"/>
</dbReference>
<protein>
    <submittedName>
        <fullName evidence="9">RNA polymerase II elongation factor ELL2-like isoform X2</fullName>
    </submittedName>
</protein>
<keyword evidence="4" id="KW-0804">Transcription</keyword>
<dbReference type="InterPro" id="IPR031176">
    <property type="entry name" value="ELL/occludin"/>
</dbReference>
<dbReference type="SUPFAM" id="SSF144292">
    <property type="entry name" value="occludin/ELL-like"/>
    <property type="match status" value="1"/>
</dbReference>
<evidence type="ECO:0000256" key="5">
    <source>
        <dbReference type="ARBA" id="ARBA00023242"/>
    </source>
</evidence>
<organism evidence="9 10">
    <name type="scientific">Huso huso</name>
    <name type="common">Beluga</name>
    <name type="synonym">Acipenser huso</name>
    <dbReference type="NCBI Taxonomy" id="61971"/>
    <lineage>
        <taxon>Eukaryota</taxon>
        <taxon>Metazoa</taxon>
        <taxon>Chordata</taxon>
        <taxon>Craniata</taxon>
        <taxon>Vertebrata</taxon>
        <taxon>Euteleostomi</taxon>
        <taxon>Actinopterygii</taxon>
        <taxon>Chondrostei</taxon>
        <taxon>Acipenseriformes</taxon>
        <taxon>Acipenseridae</taxon>
        <taxon>Huso</taxon>
    </lineage>
</organism>
<evidence type="ECO:0000313" key="9">
    <source>
        <dbReference type="EMBL" id="KAK6476980.1"/>
    </source>
</evidence>
<evidence type="ECO:0000256" key="2">
    <source>
        <dbReference type="ARBA" id="ARBA00009171"/>
    </source>
</evidence>
<proteinExistence type="inferred from homology"/>
<comment type="subcellular location">
    <subcellularLocation>
        <location evidence="1">Nucleus</location>
    </subcellularLocation>
</comment>
<dbReference type="InterPro" id="IPR010844">
    <property type="entry name" value="Occludin_ELL"/>
</dbReference>
<feature type="compositionally biased region" description="Basic and acidic residues" evidence="7">
    <location>
        <begin position="438"/>
        <end position="447"/>
    </location>
</feature>
<evidence type="ECO:0000313" key="10">
    <source>
        <dbReference type="Proteomes" id="UP001369086"/>
    </source>
</evidence>
<dbReference type="Pfam" id="PF07303">
    <property type="entry name" value="Occludin_ELL"/>
    <property type="match status" value="1"/>
</dbReference>
<feature type="compositionally biased region" description="Polar residues" evidence="7">
    <location>
        <begin position="351"/>
        <end position="396"/>
    </location>
</feature>
<evidence type="ECO:0000256" key="4">
    <source>
        <dbReference type="ARBA" id="ARBA00023163"/>
    </source>
</evidence>
<dbReference type="Pfam" id="PF10390">
    <property type="entry name" value="ELL"/>
    <property type="match status" value="1"/>
</dbReference>
<keyword evidence="10" id="KW-1185">Reference proteome</keyword>
<keyword evidence="3" id="KW-0805">Transcription regulation</keyword>
<sequence length="595" mass="68369">MAALREEHRYGLSCGKINKNSPNKTLYHVKLTDTAIRALEAYQNLKYIKIPAPSSDSPGALRLFSFYLSSDSKDKPQASFDCIHQYVTGLGREQLESQGSIQDKITVCATDDSYQMTRERMSQVEKETWSRAAIEIKPGSTYRSKCFKVQKRHGPAPVSDSFPFRKHSPPNPTLAVKRSSTSSIVPQRPLRDRIIHLLALKPYRKPELILWLEREKANPKDKADLALVLDAVAKVNSKENSYTLKDEYYRHVQKDWPGYTEEEKQLLHRLLMRKLQPTNINQPRSFQSKQPFHKSSGDSPSHSSPIKNPAVKRPVPSEPSESLANKKQKVLDQNLHQQPIPNGLRTPPAAHSTTATVNSSLHVRTEFQRTSNVSESQNGFLPQHSYGDSSVTNKQGQEFRDLKPAQLNSLRTEYSLKEDEQLSGSQHKKKKSKKHKEKERERLKEEGGENAWPERSPDLKHNQENLKECANTPITPTTTAGIPDYLLKYNTITTPEQRQNYKEDFCDEYDEYRDLHARIGSVTEQFVQLGSKIKTLSPGTQEYKVIEDQIFGEYRKYKKKCPGYREEKKRCKYLHQKLSHIKSLILDYDKNHMPL</sequence>
<dbReference type="Proteomes" id="UP001369086">
    <property type="component" value="Unassembled WGS sequence"/>
</dbReference>
<feature type="compositionally biased region" description="Polar residues" evidence="7">
    <location>
        <begin position="278"/>
        <end position="290"/>
    </location>
</feature>
<dbReference type="InterPro" id="IPR042065">
    <property type="entry name" value="E3_ELL-like"/>
</dbReference>
<dbReference type="InterPro" id="IPR036390">
    <property type="entry name" value="WH_DNA-bd_sf"/>
</dbReference>
<evidence type="ECO:0000256" key="6">
    <source>
        <dbReference type="PROSITE-ProRule" id="PRU01324"/>
    </source>
</evidence>
<evidence type="ECO:0000256" key="1">
    <source>
        <dbReference type="ARBA" id="ARBA00004123"/>
    </source>
</evidence>
<feature type="compositionally biased region" description="Basic residues" evidence="7">
    <location>
        <begin position="426"/>
        <end position="437"/>
    </location>
</feature>
<accession>A0ABR0YXR9</accession>
<comment type="similarity">
    <text evidence="2 6">Belongs to the ELL/occludin family.</text>
</comment>
<dbReference type="PROSITE" id="PS51980">
    <property type="entry name" value="OCEL"/>
    <property type="match status" value="1"/>
</dbReference>
<dbReference type="PANTHER" id="PTHR23288:SF12">
    <property type="entry name" value="RNA POLYMERASE II ELONGATION FACTOR ELL2 ISOFORM X1"/>
    <property type="match status" value="1"/>
</dbReference>
<dbReference type="SUPFAM" id="SSF46785">
    <property type="entry name" value="Winged helix' DNA-binding domain"/>
    <property type="match status" value="1"/>
</dbReference>
<keyword evidence="5" id="KW-0539">Nucleus</keyword>
<name>A0ABR0YXR9_HUSHU</name>
<dbReference type="PANTHER" id="PTHR23288">
    <property type="entry name" value="OCCLUDIN AND RNA POLYMERASE II ELONGATION FACTOR ELL"/>
    <property type="match status" value="1"/>
</dbReference>
<evidence type="ECO:0000259" key="8">
    <source>
        <dbReference type="PROSITE" id="PS51980"/>
    </source>
</evidence>
<reference evidence="9 10" key="1">
    <citation type="submission" date="2021-05" db="EMBL/GenBank/DDBJ databases">
        <authorList>
            <person name="Zahm M."/>
            <person name="Klopp C."/>
            <person name="Cabau C."/>
            <person name="Kuhl H."/>
            <person name="Suciu R."/>
            <person name="Ciorpac M."/>
            <person name="Holostenco D."/>
            <person name="Gessner J."/>
            <person name="Wuertz S."/>
            <person name="Hohne C."/>
            <person name="Stock M."/>
            <person name="Gislard M."/>
            <person name="Lluch J."/>
            <person name="Milhes M."/>
            <person name="Lampietro C."/>
            <person name="Lopez Roques C."/>
            <person name="Donnadieu C."/>
            <person name="Du K."/>
            <person name="Schartl M."/>
            <person name="Guiguen Y."/>
        </authorList>
    </citation>
    <scope>NUCLEOTIDE SEQUENCE [LARGE SCALE GENOMIC DNA]</scope>
    <source>
        <strain evidence="9">Hh-F2</strain>
        <tissue evidence="9">Blood</tissue>
    </source>
</reference>
<feature type="domain" description="OCEL" evidence="8">
    <location>
        <begin position="483"/>
        <end position="593"/>
    </location>
</feature>
<feature type="region of interest" description="Disordered" evidence="7">
    <location>
        <begin position="278"/>
        <end position="458"/>
    </location>
</feature>
<dbReference type="EMBL" id="JAHFZB010000022">
    <property type="protein sequence ID" value="KAK6476980.1"/>
    <property type="molecule type" value="Genomic_DNA"/>
</dbReference>